<evidence type="ECO:0000256" key="1">
    <source>
        <dbReference type="PIRSR" id="PIRSR000390-1"/>
    </source>
</evidence>
<dbReference type="Gene3D" id="3.90.1150.10">
    <property type="entry name" value="Aspartate Aminotransferase, domain 1"/>
    <property type="match status" value="1"/>
</dbReference>
<dbReference type="InterPro" id="IPR015421">
    <property type="entry name" value="PyrdxlP-dep_Trfase_major"/>
</dbReference>
<keyword evidence="5" id="KW-1185">Reference proteome</keyword>
<proteinExistence type="inferred from homology"/>
<evidence type="ECO:0000313" key="5">
    <source>
        <dbReference type="Proteomes" id="UP000182321"/>
    </source>
</evidence>
<dbReference type="GO" id="GO:0000271">
    <property type="term" value="P:polysaccharide biosynthetic process"/>
    <property type="evidence" value="ECO:0007669"/>
    <property type="project" value="TreeGrafter"/>
</dbReference>
<evidence type="ECO:0000256" key="2">
    <source>
        <dbReference type="PIRSR" id="PIRSR000390-2"/>
    </source>
</evidence>
<evidence type="ECO:0000256" key="3">
    <source>
        <dbReference type="RuleBase" id="RU004508"/>
    </source>
</evidence>
<reference evidence="5" key="1">
    <citation type="submission" date="2016-10" db="EMBL/GenBank/DDBJ databases">
        <authorList>
            <person name="Varghese N."/>
        </authorList>
    </citation>
    <scope>NUCLEOTIDE SEQUENCE [LARGE SCALE GENOMIC DNA]</scope>
    <source>
        <strain evidence="5">ACV-9</strain>
    </source>
</reference>
<dbReference type="InterPro" id="IPR015424">
    <property type="entry name" value="PyrdxlP-dep_Trfase"/>
</dbReference>
<protein>
    <submittedName>
        <fullName evidence="4">dTDP-4-amino-4,6-dideoxygalactose transaminase</fullName>
    </submittedName>
</protein>
<feature type="modified residue" description="N6-(pyridoxal phosphate)lysine" evidence="2">
    <location>
        <position position="242"/>
    </location>
</feature>
<dbReference type="FunFam" id="3.90.1150.10:FF:000092">
    <property type="entry name" value="Capsular polysaccharide biosynthesis protein"/>
    <property type="match status" value="1"/>
</dbReference>
<dbReference type="GO" id="GO:0008483">
    <property type="term" value="F:transaminase activity"/>
    <property type="evidence" value="ECO:0007669"/>
    <property type="project" value="TreeGrafter"/>
</dbReference>
<dbReference type="InterPro" id="IPR015422">
    <property type="entry name" value="PyrdxlP-dep_Trfase_small"/>
</dbReference>
<sequence length="449" mass="49749">MSENEILLRNIPFSPPDITEAEVEEVAKALKSGWITTGPRTKLLERRLAAYIDTGKNDVDCESEAGVAKYSNRVVCLNSATAAEELNLRIWGVGPGDEVIVPAYTYTASASAVCHCGATPVFVDIQPNGNSTSHMPEYDYEALEAAITEKTKAIVVVDLGGLVGDYERVFEIAERQKSKFVPKNTADDSLDELSSKIQQGLGRVAIVADCAHSLGASATFKGQKTYAGNLADFSSFSFHAVKNFTTAEGGASSWKLPKSVYDTGVTDAEIYHMYQLLSLHGQSKDALAKTQIGAWEYDIVGPWYKCNMTDIMAAIGLRQLDRYLGLLDRRLEIIRKYDNACDELGLLHLNHHMDGMDSSNHLYLMRVPNATEQQRNELIIKLAERGVATNVHYKPLPMMTAYKKMGYDIKDFPNAYDYYRNEITLPLHTNLSDEDVDYIIASLKAVFAK</sequence>
<dbReference type="AlphaFoldDB" id="A0A1H7HBH1"/>
<dbReference type="Pfam" id="PF01041">
    <property type="entry name" value="DegT_DnrJ_EryC1"/>
    <property type="match status" value="2"/>
</dbReference>
<dbReference type="CDD" id="cd00616">
    <property type="entry name" value="AHBA_syn"/>
    <property type="match status" value="1"/>
</dbReference>
<name>A0A1H7HBH1_9FIRM</name>
<dbReference type="Proteomes" id="UP000182321">
    <property type="component" value="Unassembled WGS sequence"/>
</dbReference>
<dbReference type="InterPro" id="IPR000653">
    <property type="entry name" value="DegT/StrS_aminotransferase"/>
</dbReference>
<gene>
    <name evidence="4" type="ORF">SAMN02910377_00957</name>
</gene>
<dbReference type="Gene3D" id="3.40.640.10">
    <property type="entry name" value="Type I PLP-dependent aspartate aminotransferase-like (Major domain)"/>
    <property type="match status" value="1"/>
</dbReference>
<evidence type="ECO:0000313" key="4">
    <source>
        <dbReference type="EMBL" id="SEK46370.1"/>
    </source>
</evidence>
<accession>A0A1H7HBH1</accession>
<organism evidence="4 5">
    <name type="scientific">Pseudobutyrivibrio ruminis</name>
    <dbReference type="NCBI Taxonomy" id="46206"/>
    <lineage>
        <taxon>Bacteria</taxon>
        <taxon>Bacillati</taxon>
        <taxon>Bacillota</taxon>
        <taxon>Clostridia</taxon>
        <taxon>Lachnospirales</taxon>
        <taxon>Lachnospiraceae</taxon>
        <taxon>Pseudobutyrivibrio</taxon>
    </lineage>
</organism>
<dbReference type="SUPFAM" id="SSF53383">
    <property type="entry name" value="PLP-dependent transferases"/>
    <property type="match status" value="1"/>
</dbReference>
<keyword evidence="2 3" id="KW-0663">Pyridoxal phosphate</keyword>
<dbReference type="GO" id="GO:0030170">
    <property type="term" value="F:pyridoxal phosphate binding"/>
    <property type="evidence" value="ECO:0007669"/>
    <property type="project" value="TreeGrafter"/>
</dbReference>
<dbReference type="PANTHER" id="PTHR30244:SF34">
    <property type="entry name" value="DTDP-4-AMINO-4,6-DIDEOXYGALACTOSE TRANSAMINASE"/>
    <property type="match status" value="1"/>
</dbReference>
<comment type="similarity">
    <text evidence="3">Belongs to the DegT/DnrJ/EryC1 family.</text>
</comment>
<dbReference type="PIRSF" id="PIRSF000390">
    <property type="entry name" value="PLP_StrS"/>
    <property type="match status" value="1"/>
</dbReference>
<dbReference type="PANTHER" id="PTHR30244">
    <property type="entry name" value="TRANSAMINASE"/>
    <property type="match status" value="1"/>
</dbReference>
<feature type="active site" description="Proton acceptor" evidence="1">
    <location>
        <position position="242"/>
    </location>
</feature>
<dbReference type="RefSeq" id="WP_074789799.1">
    <property type="nucleotide sequence ID" value="NZ_FNZX01000005.1"/>
</dbReference>
<dbReference type="EMBL" id="FNZX01000005">
    <property type="protein sequence ID" value="SEK46370.1"/>
    <property type="molecule type" value="Genomic_DNA"/>
</dbReference>